<keyword evidence="3" id="KW-1185">Reference proteome</keyword>
<sequence length="231" mass="24946">MPQQELGSLKAAGTRGKPPLPVAPAGGGREERAPGWGLRDNQEIGQEVKGGMRQRGNSSFTPGPFWTVHTLLHHKMGNQESQQEGTRRGDSPRRRRVKTAPSGQTHTHPNPTSPITLLSPGWSWPLAMLAAGLCLLPHLPAPARLRPATGLILPAWLTCSMSPRLSVGWTHCVERTSMCLKFTRGPDDGLRRPLCAAQGLCRGDRHEQGGTAPSRPQMRGKHGLIHSTSSG</sequence>
<comment type="caution">
    <text evidence="2">The sequence shown here is derived from an EMBL/GenBank/DDBJ whole genome shotgun (WGS) entry which is preliminary data.</text>
</comment>
<proteinExistence type="predicted"/>
<reference evidence="2 3" key="1">
    <citation type="journal article" date="2020" name="Nature">
        <title>Six reference-quality genomes reveal evolution of bat adaptations.</title>
        <authorList>
            <person name="Jebb D."/>
            <person name="Huang Z."/>
            <person name="Pippel M."/>
            <person name="Hughes G.M."/>
            <person name="Lavrichenko K."/>
            <person name="Devanna P."/>
            <person name="Winkler S."/>
            <person name="Jermiin L.S."/>
            <person name="Skirmuntt E.C."/>
            <person name="Katzourakis A."/>
            <person name="Burkitt-Gray L."/>
            <person name="Ray D.A."/>
            <person name="Sullivan K.A.M."/>
            <person name="Roscito J.G."/>
            <person name="Kirilenko B.M."/>
            <person name="Davalos L.M."/>
            <person name="Corthals A.P."/>
            <person name="Power M.L."/>
            <person name="Jones G."/>
            <person name="Ransome R.D."/>
            <person name="Dechmann D.K.N."/>
            <person name="Locatelli A.G."/>
            <person name="Puechmaille S.J."/>
            <person name="Fedrigo O."/>
            <person name="Jarvis E.D."/>
            <person name="Hiller M."/>
            <person name="Vernes S.C."/>
            <person name="Myers E.W."/>
            <person name="Teeling E.C."/>
        </authorList>
    </citation>
    <scope>NUCLEOTIDE SEQUENCE [LARGE SCALE GENOMIC DNA]</scope>
    <source>
        <strain evidence="2">MMyoMyo1</strain>
        <tissue evidence="2">Flight muscle</tissue>
    </source>
</reference>
<feature type="region of interest" description="Disordered" evidence="1">
    <location>
        <begin position="205"/>
        <end position="231"/>
    </location>
</feature>
<evidence type="ECO:0000256" key="1">
    <source>
        <dbReference type="SAM" id="MobiDB-lite"/>
    </source>
</evidence>
<evidence type="ECO:0000313" key="3">
    <source>
        <dbReference type="Proteomes" id="UP000527355"/>
    </source>
</evidence>
<feature type="compositionally biased region" description="Polar residues" evidence="1">
    <location>
        <begin position="101"/>
        <end position="114"/>
    </location>
</feature>
<gene>
    <name evidence="2" type="ORF">mMyoMyo1_009252</name>
</gene>
<evidence type="ECO:0000313" key="2">
    <source>
        <dbReference type="EMBL" id="KAF6296191.1"/>
    </source>
</evidence>
<accession>A0A7J7T677</accession>
<protein>
    <submittedName>
        <fullName evidence="2">Uncharacterized protein</fullName>
    </submittedName>
</protein>
<feature type="region of interest" description="Disordered" evidence="1">
    <location>
        <begin position="75"/>
        <end position="114"/>
    </location>
</feature>
<feature type="region of interest" description="Disordered" evidence="1">
    <location>
        <begin position="1"/>
        <end position="44"/>
    </location>
</feature>
<dbReference type="AlphaFoldDB" id="A0A7J7T677"/>
<dbReference type="Proteomes" id="UP000527355">
    <property type="component" value="Unassembled WGS sequence"/>
</dbReference>
<name>A0A7J7T677_MYOMY</name>
<organism evidence="2 3">
    <name type="scientific">Myotis myotis</name>
    <name type="common">Greater mouse-eared bat</name>
    <name type="synonym">Vespertilio myotis</name>
    <dbReference type="NCBI Taxonomy" id="51298"/>
    <lineage>
        <taxon>Eukaryota</taxon>
        <taxon>Metazoa</taxon>
        <taxon>Chordata</taxon>
        <taxon>Craniata</taxon>
        <taxon>Vertebrata</taxon>
        <taxon>Euteleostomi</taxon>
        <taxon>Mammalia</taxon>
        <taxon>Eutheria</taxon>
        <taxon>Laurasiatheria</taxon>
        <taxon>Chiroptera</taxon>
        <taxon>Yangochiroptera</taxon>
        <taxon>Vespertilionidae</taxon>
        <taxon>Myotis</taxon>
    </lineage>
</organism>
<dbReference type="EMBL" id="JABWUV010000017">
    <property type="protein sequence ID" value="KAF6296191.1"/>
    <property type="molecule type" value="Genomic_DNA"/>
</dbReference>